<dbReference type="InterPro" id="IPR042099">
    <property type="entry name" value="ANL_N_sf"/>
</dbReference>
<dbReference type="GeneID" id="95982041"/>
<name>A0ABR3QEW8_9TREE</name>
<feature type="domain" description="AMP-dependent synthetase/ligase" evidence="3">
    <location>
        <begin position="52"/>
        <end position="441"/>
    </location>
</feature>
<evidence type="ECO:0000259" key="4">
    <source>
        <dbReference type="Pfam" id="PF13193"/>
    </source>
</evidence>
<dbReference type="Pfam" id="PF13193">
    <property type="entry name" value="AMP-binding_C"/>
    <property type="match status" value="1"/>
</dbReference>
<protein>
    <recommendedName>
        <fullName evidence="7">AMP-dependent synthetase/ligase domain-containing protein</fullName>
    </recommendedName>
</protein>
<keyword evidence="2" id="KW-0436">Ligase</keyword>
<dbReference type="EMBL" id="JBBXJM010000001">
    <property type="protein sequence ID" value="KAL1413244.1"/>
    <property type="molecule type" value="Genomic_DNA"/>
</dbReference>
<comment type="similarity">
    <text evidence="1">Belongs to the ATP-dependent AMP-binding enzyme family.</text>
</comment>
<gene>
    <name evidence="5" type="ORF">Q8F55_000998</name>
</gene>
<dbReference type="InterPro" id="IPR000873">
    <property type="entry name" value="AMP-dep_synth/lig_dom"/>
</dbReference>
<dbReference type="InterPro" id="IPR045851">
    <property type="entry name" value="AMP-bd_C_sf"/>
</dbReference>
<dbReference type="SUPFAM" id="SSF56801">
    <property type="entry name" value="Acetyl-CoA synthetase-like"/>
    <property type="match status" value="1"/>
</dbReference>
<sequence>MTRKPTFAECDAIITSKGSPFETAQVEINGRKQTAWVNAPPHWRLFLQMKLEEHKDAEFISSPLPPPAGKDARETVTYGEVRTRATKLAAWLKGQGVGLGTRVAIGGTNSADWVVAFIAVHLLGAVPVLLNCTLTSKPQIHCLQLAQPKITLVDPDVAAVIGVHKAELKRRGVTNIYCWSSTDHLPRKARVPINPDAALIEAVENADGLDNLGPESDATIFFTSGTTGLPKGVLSTQRASMHSVLSNLIAPVRDALRQGADLPTILTTVPPVKPVLLCSIPFFHVTGCLGWLVASFMSGYKIVFMRRWGTRAAIDLIKSEKVNVIGGVPAIVTAVLQSPLLPKEADMFSVTYGGAAPPERLAKDLRKRWPTASLSHGYGMTETNGVHMMVNGQDYVDHPTSVGIPIPIAEIKLVDPDTRKEVPRGQMGLLLVRGINIMKEYVNDPKATAKALDKDGWLNTEDMAIVDSDGLVHITDRLKDIIIRGGENIPSVEVENAVYDDKRVAEAAAVPVPDHRLGELVGIAVSLAEGASATEADLIATVKPKYVWPVIIYVSKGPLPRNANGKLVKRDIKKIVQGEFLARQPKSKL</sequence>
<dbReference type="Gene3D" id="3.40.50.12780">
    <property type="entry name" value="N-terminal domain of ligase-like"/>
    <property type="match status" value="1"/>
</dbReference>
<evidence type="ECO:0000256" key="1">
    <source>
        <dbReference type="ARBA" id="ARBA00006432"/>
    </source>
</evidence>
<dbReference type="RefSeq" id="XP_069213188.1">
    <property type="nucleotide sequence ID" value="XM_069349644.1"/>
</dbReference>
<organism evidence="5 6">
    <name type="scientific">Vanrija albida</name>
    <dbReference type="NCBI Taxonomy" id="181172"/>
    <lineage>
        <taxon>Eukaryota</taxon>
        <taxon>Fungi</taxon>
        <taxon>Dikarya</taxon>
        <taxon>Basidiomycota</taxon>
        <taxon>Agaricomycotina</taxon>
        <taxon>Tremellomycetes</taxon>
        <taxon>Trichosporonales</taxon>
        <taxon>Trichosporonaceae</taxon>
        <taxon>Vanrija</taxon>
    </lineage>
</organism>
<evidence type="ECO:0000313" key="6">
    <source>
        <dbReference type="Proteomes" id="UP001565368"/>
    </source>
</evidence>
<dbReference type="PANTHER" id="PTHR43201">
    <property type="entry name" value="ACYL-COA SYNTHETASE"/>
    <property type="match status" value="1"/>
</dbReference>
<keyword evidence="6" id="KW-1185">Reference proteome</keyword>
<comment type="caution">
    <text evidence="5">The sequence shown here is derived from an EMBL/GenBank/DDBJ whole genome shotgun (WGS) entry which is preliminary data.</text>
</comment>
<dbReference type="PANTHER" id="PTHR43201:SF5">
    <property type="entry name" value="MEDIUM-CHAIN ACYL-COA LIGASE ACSF2, MITOCHONDRIAL"/>
    <property type="match status" value="1"/>
</dbReference>
<evidence type="ECO:0008006" key="7">
    <source>
        <dbReference type="Google" id="ProtNLM"/>
    </source>
</evidence>
<feature type="domain" description="AMP-binding enzyme C-terminal" evidence="4">
    <location>
        <begin position="493"/>
        <end position="566"/>
    </location>
</feature>
<dbReference type="Gene3D" id="3.30.300.30">
    <property type="match status" value="1"/>
</dbReference>
<dbReference type="Proteomes" id="UP001565368">
    <property type="component" value="Unassembled WGS sequence"/>
</dbReference>
<evidence type="ECO:0000313" key="5">
    <source>
        <dbReference type="EMBL" id="KAL1413244.1"/>
    </source>
</evidence>
<dbReference type="Pfam" id="PF00501">
    <property type="entry name" value="AMP-binding"/>
    <property type="match status" value="1"/>
</dbReference>
<proteinExistence type="inferred from homology"/>
<dbReference type="InterPro" id="IPR020845">
    <property type="entry name" value="AMP-binding_CS"/>
</dbReference>
<reference evidence="5 6" key="1">
    <citation type="submission" date="2023-08" db="EMBL/GenBank/DDBJ databases">
        <title>Annotated Genome Sequence of Vanrija albida AlHP1.</title>
        <authorList>
            <person name="Herzog R."/>
        </authorList>
    </citation>
    <scope>NUCLEOTIDE SEQUENCE [LARGE SCALE GENOMIC DNA]</scope>
    <source>
        <strain evidence="5 6">AlHP1</strain>
    </source>
</reference>
<evidence type="ECO:0000256" key="2">
    <source>
        <dbReference type="ARBA" id="ARBA00022598"/>
    </source>
</evidence>
<dbReference type="InterPro" id="IPR025110">
    <property type="entry name" value="AMP-bd_C"/>
</dbReference>
<evidence type="ECO:0000259" key="3">
    <source>
        <dbReference type="Pfam" id="PF00501"/>
    </source>
</evidence>
<dbReference type="PROSITE" id="PS00455">
    <property type="entry name" value="AMP_BINDING"/>
    <property type="match status" value="1"/>
</dbReference>
<accession>A0ABR3QEW8</accession>